<accession>A0ABQ3VJ25</accession>
<reference evidence="1 2" key="1">
    <citation type="journal article" date="2021" name="Int. J. Syst. Evol. Microbiol.">
        <title>Reticulibacter mediterranei gen. nov., sp. nov., within the new family Reticulibacteraceae fam. nov., and Ktedonospora formicarum gen. nov., sp. nov., Ktedonobacter robiniae sp. nov., Dictyobacter formicarum sp. nov. and Dictyobacter arantiisoli sp. nov., belonging to the class Ktedonobacteria.</title>
        <authorList>
            <person name="Yabe S."/>
            <person name="Zheng Y."/>
            <person name="Wang C.M."/>
            <person name="Sakai Y."/>
            <person name="Abe K."/>
            <person name="Yokota A."/>
            <person name="Donadio S."/>
            <person name="Cavaletti L."/>
            <person name="Monciardini P."/>
        </authorList>
    </citation>
    <scope>NUCLEOTIDE SEQUENCE [LARGE SCALE GENOMIC DNA]</scope>
    <source>
        <strain evidence="1 2">SOSP1-9</strain>
    </source>
</reference>
<keyword evidence="2" id="KW-1185">Reference proteome</keyword>
<organism evidence="1 2">
    <name type="scientific">Dictyobacter formicarum</name>
    <dbReference type="NCBI Taxonomy" id="2778368"/>
    <lineage>
        <taxon>Bacteria</taxon>
        <taxon>Bacillati</taxon>
        <taxon>Chloroflexota</taxon>
        <taxon>Ktedonobacteria</taxon>
        <taxon>Ktedonobacterales</taxon>
        <taxon>Dictyobacteraceae</taxon>
        <taxon>Dictyobacter</taxon>
    </lineage>
</organism>
<protein>
    <submittedName>
        <fullName evidence="1">Uncharacterized protein</fullName>
    </submittedName>
</protein>
<name>A0ABQ3VJ25_9CHLR</name>
<dbReference type="Proteomes" id="UP000635565">
    <property type="component" value="Unassembled WGS sequence"/>
</dbReference>
<proteinExistence type="predicted"/>
<evidence type="ECO:0000313" key="2">
    <source>
        <dbReference type="Proteomes" id="UP000635565"/>
    </source>
</evidence>
<dbReference type="EMBL" id="BNJJ01000009">
    <property type="protein sequence ID" value="GHO85613.1"/>
    <property type="molecule type" value="Genomic_DNA"/>
</dbReference>
<evidence type="ECO:0000313" key="1">
    <source>
        <dbReference type="EMBL" id="GHO85613.1"/>
    </source>
</evidence>
<gene>
    <name evidence="1" type="ORF">KSZ_36190</name>
</gene>
<comment type="caution">
    <text evidence="1">The sequence shown here is derived from an EMBL/GenBank/DDBJ whole genome shotgun (WGS) entry which is preliminary data.</text>
</comment>
<dbReference type="RefSeq" id="WP_236022951.1">
    <property type="nucleotide sequence ID" value="NZ_BNJJ01000009.1"/>
</dbReference>
<sequence length="57" mass="5503">MIDRSTPDEPTVAVAVTVASDGWEGVLLATGALTAAEVLLAVGGAPTVGVPSSAIVV</sequence>